<comment type="caution">
    <text evidence="5">The sequence shown here is derived from an EMBL/GenBank/DDBJ whole genome shotgun (WGS) entry which is preliminary data.</text>
</comment>
<reference evidence="6" key="1">
    <citation type="submission" date="2017-11" db="EMBL/GenBank/DDBJ databases">
        <authorList>
            <person name="Watanabe M."/>
            <person name="Kojima H."/>
        </authorList>
    </citation>
    <scope>NUCLEOTIDE SEQUENCE [LARGE SCALE GENOMIC DNA]</scope>
    <source>
        <strain evidence="6">Tokyo 01</strain>
    </source>
</reference>
<dbReference type="Pfam" id="PF07804">
    <property type="entry name" value="HipA_C"/>
    <property type="match status" value="1"/>
</dbReference>
<dbReference type="Proteomes" id="UP000288096">
    <property type="component" value="Unassembled WGS sequence"/>
</dbReference>
<dbReference type="GO" id="GO:0005829">
    <property type="term" value="C:cytosol"/>
    <property type="evidence" value="ECO:0007669"/>
    <property type="project" value="TreeGrafter"/>
</dbReference>
<dbReference type="AlphaFoldDB" id="A0A401G4J3"/>
<sequence length="273" mass="31488">MIEDILRVGTSAGGARAKAILDWNPTTNEFRSGQVKPEPGFEHWLMKFDGVSNNRDKELADPQGYGKIEFAYYLMAKQLGINMEICRLHHEGGRSHFMTRRFDRTPDGDKVHMQSLGAMAHFDYNQPASYSYEQAILVIKQLGLPREDIEQQVLRAMFNIIARNQDDHVKNIAFLMDRKGQWRLSPAYDVTYAWDPKGDWTSRHQMSLNNKRDKFTNKDLVAFAMFAGIKKTPAKKMVEQILDVISNWPQFAKDAGVDKHHRSKIKNAFRLNL</sequence>
<evidence type="ECO:0000259" key="4">
    <source>
        <dbReference type="Pfam" id="PF07804"/>
    </source>
</evidence>
<dbReference type="PANTHER" id="PTHR37419">
    <property type="entry name" value="SERINE/THREONINE-PROTEIN KINASE TOXIN HIPA"/>
    <property type="match status" value="1"/>
</dbReference>
<dbReference type="InterPro" id="IPR012893">
    <property type="entry name" value="HipA-like_C"/>
</dbReference>
<dbReference type="RefSeq" id="WP_124331483.1">
    <property type="nucleotide sequence ID" value="NZ_BEXT01000004.1"/>
</dbReference>
<evidence type="ECO:0000256" key="1">
    <source>
        <dbReference type="ARBA" id="ARBA00010164"/>
    </source>
</evidence>
<dbReference type="OrthoDB" id="9805913at2"/>
<evidence type="ECO:0000256" key="3">
    <source>
        <dbReference type="ARBA" id="ARBA00022777"/>
    </source>
</evidence>
<organism evidence="5 6">
    <name type="scientific">Desulfonema ishimotonii</name>
    <dbReference type="NCBI Taxonomy" id="45657"/>
    <lineage>
        <taxon>Bacteria</taxon>
        <taxon>Pseudomonadati</taxon>
        <taxon>Thermodesulfobacteriota</taxon>
        <taxon>Desulfobacteria</taxon>
        <taxon>Desulfobacterales</taxon>
        <taxon>Desulfococcaceae</taxon>
        <taxon>Desulfonema</taxon>
    </lineage>
</organism>
<dbReference type="GO" id="GO:0004674">
    <property type="term" value="F:protein serine/threonine kinase activity"/>
    <property type="evidence" value="ECO:0007669"/>
    <property type="project" value="TreeGrafter"/>
</dbReference>
<gene>
    <name evidence="5" type="ORF">DENIS_5186</name>
</gene>
<name>A0A401G4J3_9BACT</name>
<dbReference type="InterPro" id="IPR052028">
    <property type="entry name" value="HipA_Ser/Thr_kinase"/>
</dbReference>
<dbReference type="PANTHER" id="PTHR37419:SF8">
    <property type="entry name" value="TOXIN YJJJ"/>
    <property type="match status" value="1"/>
</dbReference>
<accession>A0A401G4J3</accession>
<keyword evidence="2" id="KW-0808">Transferase</keyword>
<dbReference type="EMBL" id="BEXT01000004">
    <property type="protein sequence ID" value="GBC64168.1"/>
    <property type="molecule type" value="Genomic_DNA"/>
</dbReference>
<reference evidence="6" key="2">
    <citation type="submission" date="2019-01" db="EMBL/GenBank/DDBJ databases">
        <title>Genome sequence of Desulfonema ishimotonii strain Tokyo 01.</title>
        <authorList>
            <person name="Fukui M."/>
        </authorList>
    </citation>
    <scope>NUCLEOTIDE SEQUENCE [LARGE SCALE GENOMIC DNA]</scope>
    <source>
        <strain evidence="6">Tokyo 01</strain>
    </source>
</reference>
<protein>
    <submittedName>
        <fullName evidence="5">Type II toxin-antitoxin system HipA family toxin</fullName>
    </submittedName>
</protein>
<comment type="similarity">
    <text evidence="1">Belongs to the HipA Ser/Thr kinase family.</text>
</comment>
<evidence type="ECO:0000313" key="5">
    <source>
        <dbReference type="EMBL" id="GBC64168.1"/>
    </source>
</evidence>
<evidence type="ECO:0000256" key="2">
    <source>
        <dbReference type="ARBA" id="ARBA00022679"/>
    </source>
</evidence>
<proteinExistence type="inferred from homology"/>
<dbReference type="Gene3D" id="1.10.1070.20">
    <property type="match status" value="1"/>
</dbReference>
<feature type="domain" description="HipA-like C-terminal" evidence="4">
    <location>
        <begin position="10"/>
        <end position="246"/>
    </location>
</feature>
<keyword evidence="6" id="KW-1185">Reference proteome</keyword>
<keyword evidence="3" id="KW-0418">Kinase</keyword>
<evidence type="ECO:0000313" key="6">
    <source>
        <dbReference type="Proteomes" id="UP000288096"/>
    </source>
</evidence>